<proteinExistence type="predicted"/>
<evidence type="ECO:0000259" key="2">
    <source>
        <dbReference type="Pfam" id="PF13546"/>
    </source>
</evidence>
<dbReference type="PANTHER" id="PTHR33627">
    <property type="entry name" value="TRANSPOSASE"/>
    <property type="match status" value="1"/>
</dbReference>
<feature type="domain" description="Transposase IS701-like DDE" evidence="2">
    <location>
        <begin position="25"/>
        <end position="107"/>
    </location>
</feature>
<dbReference type="InterPro" id="IPR039365">
    <property type="entry name" value="IS701-like"/>
</dbReference>
<keyword evidence="4" id="KW-1185">Reference proteome</keyword>
<dbReference type="Pfam" id="PF13546">
    <property type="entry name" value="DDE_5"/>
    <property type="match status" value="1"/>
</dbReference>
<sequence>MLCLRLLLVAQDAHRACWRRTAGPSTSRACAALQFFLPESTWEVDAITARTLQLRGADPLTASTADGVLVIDDTGDRKDGCATDHVARQYLGSVGKIDNGIVAVTTRKTLRSRPSRKSPCPWSSAHRRPALRSRRSWPIAFTAITTRSKPFCGSADYPLC</sequence>
<organism evidence="3 4">
    <name type="scientific">Noviherbaspirillum cavernae</name>
    <dbReference type="NCBI Taxonomy" id="2320862"/>
    <lineage>
        <taxon>Bacteria</taxon>
        <taxon>Pseudomonadati</taxon>
        <taxon>Pseudomonadota</taxon>
        <taxon>Betaproteobacteria</taxon>
        <taxon>Burkholderiales</taxon>
        <taxon>Oxalobacteraceae</taxon>
        <taxon>Noviherbaspirillum</taxon>
    </lineage>
</organism>
<dbReference type="PANTHER" id="PTHR33627:SF1">
    <property type="entry name" value="TRANSPOSASE"/>
    <property type="match status" value="1"/>
</dbReference>
<dbReference type="AlphaFoldDB" id="A0A418X0X5"/>
<accession>A0A418X0X5</accession>
<reference evidence="3 4" key="1">
    <citation type="submission" date="2018-09" db="EMBL/GenBank/DDBJ databases">
        <authorList>
            <person name="Zhu H."/>
        </authorList>
    </citation>
    <scope>NUCLEOTIDE SEQUENCE [LARGE SCALE GENOMIC DNA]</scope>
    <source>
        <strain evidence="3 4">K2R10-39</strain>
    </source>
</reference>
<evidence type="ECO:0000256" key="1">
    <source>
        <dbReference type="SAM" id="MobiDB-lite"/>
    </source>
</evidence>
<evidence type="ECO:0000313" key="3">
    <source>
        <dbReference type="EMBL" id="RJG06072.1"/>
    </source>
</evidence>
<name>A0A418X0X5_9BURK</name>
<dbReference type="InterPro" id="IPR038721">
    <property type="entry name" value="IS701-like_DDE_dom"/>
</dbReference>
<dbReference type="EMBL" id="QYUN01000002">
    <property type="protein sequence ID" value="RJG06072.1"/>
    <property type="molecule type" value="Genomic_DNA"/>
</dbReference>
<evidence type="ECO:0000313" key="4">
    <source>
        <dbReference type="Proteomes" id="UP000285190"/>
    </source>
</evidence>
<dbReference type="Proteomes" id="UP000285190">
    <property type="component" value="Unassembled WGS sequence"/>
</dbReference>
<comment type="caution">
    <text evidence="3">The sequence shown here is derived from an EMBL/GenBank/DDBJ whole genome shotgun (WGS) entry which is preliminary data.</text>
</comment>
<feature type="region of interest" description="Disordered" evidence="1">
    <location>
        <begin position="110"/>
        <end position="129"/>
    </location>
</feature>
<gene>
    <name evidence="3" type="ORF">D3870_08670</name>
</gene>
<protein>
    <recommendedName>
        <fullName evidence="2">Transposase IS701-like DDE domain-containing protein</fullName>
    </recommendedName>
</protein>